<accession>A0ABQ9E8X5</accession>
<dbReference type="CDD" id="cd11304">
    <property type="entry name" value="Cadherin_repeat"/>
    <property type="match status" value="1"/>
</dbReference>
<dbReference type="EMBL" id="JARBDR010000918">
    <property type="protein sequence ID" value="KAJ8301793.1"/>
    <property type="molecule type" value="Genomic_DNA"/>
</dbReference>
<reference evidence="1 2" key="1">
    <citation type="submission" date="2022-12" db="EMBL/GenBank/DDBJ databases">
        <title>Chromosome-level genome of Tegillarca granosa.</title>
        <authorList>
            <person name="Kim J."/>
        </authorList>
    </citation>
    <scope>NUCLEOTIDE SEQUENCE [LARGE SCALE GENOMIC DNA]</scope>
    <source>
        <strain evidence="1">Teg-2019</strain>
        <tissue evidence="1">Adductor muscle</tissue>
    </source>
</reference>
<dbReference type="SUPFAM" id="SSF49313">
    <property type="entry name" value="Cadherin-like"/>
    <property type="match status" value="1"/>
</dbReference>
<dbReference type="Proteomes" id="UP001217089">
    <property type="component" value="Unassembled WGS sequence"/>
</dbReference>
<name>A0ABQ9E8X5_TEGGR</name>
<sequence length="254" mass="29592">MRRRGWKKEQLVNLSEYSHFEVIDFDRSRRRLKWGDKMLGLRKGLVDLELKLRDNNFNINLSESQIPGSLVFNASHGTGWSYSVDVLHSSRDAITNLHHQNSFSTSNRTRTYLTIHLHNKYCDVKSDRKENKNYMNGNSNEVEKYVYPRQNPWILSANLLTLCSEEENFDIPVKIILNIIPSNQNKFIEIRNNLHHRRFKRQLAFNQQPVFPQQSYTKEIQEEQNPGLHVITITATDADSGEAGTLTYSLEAAN</sequence>
<comment type="caution">
    <text evidence="1">The sequence shown here is derived from an EMBL/GenBank/DDBJ whole genome shotgun (WGS) entry which is preliminary data.</text>
</comment>
<evidence type="ECO:0000313" key="2">
    <source>
        <dbReference type="Proteomes" id="UP001217089"/>
    </source>
</evidence>
<dbReference type="Gene3D" id="2.60.40.60">
    <property type="entry name" value="Cadherins"/>
    <property type="match status" value="1"/>
</dbReference>
<evidence type="ECO:0008006" key="3">
    <source>
        <dbReference type="Google" id="ProtNLM"/>
    </source>
</evidence>
<organism evidence="1 2">
    <name type="scientific">Tegillarca granosa</name>
    <name type="common">Malaysian cockle</name>
    <name type="synonym">Anadara granosa</name>
    <dbReference type="NCBI Taxonomy" id="220873"/>
    <lineage>
        <taxon>Eukaryota</taxon>
        <taxon>Metazoa</taxon>
        <taxon>Spiralia</taxon>
        <taxon>Lophotrochozoa</taxon>
        <taxon>Mollusca</taxon>
        <taxon>Bivalvia</taxon>
        <taxon>Autobranchia</taxon>
        <taxon>Pteriomorphia</taxon>
        <taxon>Arcoida</taxon>
        <taxon>Arcoidea</taxon>
        <taxon>Arcidae</taxon>
        <taxon>Tegillarca</taxon>
    </lineage>
</organism>
<proteinExistence type="predicted"/>
<dbReference type="InterPro" id="IPR015919">
    <property type="entry name" value="Cadherin-like_sf"/>
</dbReference>
<protein>
    <recommendedName>
        <fullName evidence="3">Cadherin domain-containing protein</fullName>
    </recommendedName>
</protein>
<evidence type="ECO:0000313" key="1">
    <source>
        <dbReference type="EMBL" id="KAJ8301793.1"/>
    </source>
</evidence>
<keyword evidence="2" id="KW-1185">Reference proteome</keyword>
<gene>
    <name evidence="1" type="ORF">KUTeg_020780</name>
</gene>